<name>A0ABQ9I874_9NEOP</name>
<dbReference type="EMBL" id="JARBHB010000002">
    <property type="protein sequence ID" value="KAJ8892163.1"/>
    <property type="molecule type" value="Genomic_DNA"/>
</dbReference>
<evidence type="ECO:0000313" key="3">
    <source>
        <dbReference type="Proteomes" id="UP001159363"/>
    </source>
</evidence>
<reference evidence="2 3" key="1">
    <citation type="submission" date="2023-02" db="EMBL/GenBank/DDBJ databases">
        <title>LHISI_Scaffold_Assembly.</title>
        <authorList>
            <person name="Stuart O.P."/>
            <person name="Cleave R."/>
            <person name="Magrath M.J.L."/>
            <person name="Mikheyev A.S."/>
        </authorList>
    </citation>
    <scope>NUCLEOTIDE SEQUENCE [LARGE SCALE GENOMIC DNA]</scope>
    <source>
        <strain evidence="2">Daus_M_001</strain>
        <tissue evidence="2">Leg muscle</tissue>
    </source>
</reference>
<evidence type="ECO:0000256" key="1">
    <source>
        <dbReference type="SAM" id="MobiDB-lite"/>
    </source>
</evidence>
<protein>
    <submittedName>
        <fullName evidence="2">Uncharacterized protein</fullName>
    </submittedName>
</protein>
<evidence type="ECO:0000313" key="2">
    <source>
        <dbReference type="EMBL" id="KAJ8892163.1"/>
    </source>
</evidence>
<proteinExistence type="predicted"/>
<dbReference type="Proteomes" id="UP001159363">
    <property type="component" value="Chromosome 2"/>
</dbReference>
<keyword evidence="3" id="KW-1185">Reference proteome</keyword>
<comment type="caution">
    <text evidence="2">The sequence shown here is derived from an EMBL/GenBank/DDBJ whole genome shotgun (WGS) entry which is preliminary data.</text>
</comment>
<gene>
    <name evidence="2" type="ORF">PR048_004743</name>
</gene>
<feature type="region of interest" description="Disordered" evidence="1">
    <location>
        <begin position="788"/>
        <end position="841"/>
    </location>
</feature>
<accession>A0ABQ9I874</accession>
<sequence length="841" mass="93590">MTLHNTKANESGASCRHRLFMGHNGNTLTPAAVPNCRHLACPRLQRMRGQWQRERTVVGRAPGCQSCNEYGFQLAGMKHPPSPPLPVPVSSLSHQHITSGASTYLRCSAIKCTIDLTNCRGKKRYNRVVGQLLPAELLPSILQLNMVAMSRQPFDHPEEFSEESPSSAGSSSTIPTYEHPGVYPDAVLLFACWFLAILIRRRLACSRPTEANRVQFPASLGPIVHIVFDASWRTLAQSSPSTVTADNQCAVKIFIFVHKTVESSLQVSTYEGATVAQQLAHSPPGKAYRVQSPAGSPDFRKWQSCRTIPLVSGFSRGSPIPSTPPIPAPLRNRNTRSPVRFRSIALVGWSLFNVWRISRYHTHVVTVLLNDYLPQHINCVKLMIIHNLDKTVDEGELREKWVHIEKTPASTATSATFPMCENRELVAPGIKPSSLFVEKPRLDNKFSCNTLLHALSHVSCVSPVPRVMPARVVADWIVRVIRPSSPEGRNGVTVAERLTRTPSTKAKQIQYPAESPDFRKGWMEPHVRECCGHLPPPATSQCVPFTTHPSHHQFLGLVGATWRNCSSAGSSSISLISIMLNLRLKTGQTCRFTSHQRQGSGIGAQRETSGLQAMAIIVYYWKDCSKVTRTRTHSEAAYPWLVKDRRYVCVLYCFSSPSSSLQFRCANSSPVGWRRGYSYRLHFIGFPARDDCLGESERTDIDVSSRSVYVKVENYPAKLSVMRLKPRSAGQQVYCNSYPVQSQPLETHAYCSRYVSIPRLDNIFDLKTRFSPEIRLLDGFGSQDLDAKSSPNLFAHSPTHLPNHSSTDPPTHSPPPSISPSFTHSPTRSPTHPLDDFGLPK</sequence>
<organism evidence="2 3">
    <name type="scientific">Dryococelus australis</name>
    <dbReference type="NCBI Taxonomy" id="614101"/>
    <lineage>
        <taxon>Eukaryota</taxon>
        <taxon>Metazoa</taxon>
        <taxon>Ecdysozoa</taxon>
        <taxon>Arthropoda</taxon>
        <taxon>Hexapoda</taxon>
        <taxon>Insecta</taxon>
        <taxon>Pterygota</taxon>
        <taxon>Neoptera</taxon>
        <taxon>Polyneoptera</taxon>
        <taxon>Phasmatodea</taxon>
        <taxon>Verophasmatodea</taxon>
        <taxon>Anareolatae</taxon>
        <taxon>Phasmatidae</taxon>
        <taxon>Eurycanthinae</taxon>
        <taxon>Dryococelus</taxon>
    </lineage>
</organism>